<dbReference type="PRINTS" id="PR00297">
    <property type="entry name" value="CHAPERONIN10"/>
</dbReference>
<evidence type="ECO:0000313" key="2">
    <source>
        <dbReference type="EMBL" id="CAB5212330.1"/>
    </source>
</evidence>
<dbReference type="CDD" id="cd00320">
    <property type="entry name" value="cpn10"/>
    <property type="match status" value="1"/>
</dbReference>
<organism evidence="2">
    <name type="scientific">uncultured Caudovirales phage</name>
    <dbReference type="NCBI Taxonomy" id="2100421"/>
    <lineage>
        <taxon>Viruses</taxon>
        <taxon>Duplodnaviria</taxon>
        <taxon>Heunggongvirae</taxon>
        <taxon>Uroviricota</taxon>
        <taxon>Caudoviricetes</taxon>
        <taxon>Peduoviridae</taxon>
        <taxon>Maltschvirus</taxon>
        <taxon>Maltschvirus maltsch</taxon>
    </lineage>
</organism>
<dbReference type="SUPFAM" id="SSF50129">
    <property type="entry name" value="GroES-like"/>
    <property type="match status" value="1"/>
</dbReference>
<dbReference type="GO" id="GO:0044183">
    <property type="term" value="F:protein folding chaperone"/>
    <property type="evidence" value="ECO:0007669"/>
    <property type="project" value="InterPro"/>
</dbReference>
<dbReference type="GO" id="GO:0005524">
    <property type="term" value="F:ATP binding"/>
    <property type="evidence" value="ECO:0007669"/>
    <property type="project" value="InterPro"/>
</dbReference>
<evidence type="ECO:0000256" key="1">
    <source>
        <dbReference type="ARBA" id="ARBA00023186"/>
    </source>
</evidence>
<keyword evidence="1" id="KW-0143">Chaperone</keyword>
<proteinExistence type="predicted"/>
<dbReference type="Gene3D" id="2.30.33.40">
    <property type="entry name" value="GroES chaperonin"/>
    <property type="match status" value="1"/>
</dbReference>
<dbReference type="EMBL" id="LR798238">
    <property type="protein sequence ID" value="CAB5212330.1"/>
    <property type="molecule type" value="Genomic_DNA"/>
</dbReference>
<gene>
    <name evidence="2" type="ORF">UFOVP194_2</name>
</gene>
<protein>
    <submittedName>
        <fullName evidence="2">GroS Co-chaperonin GroES (HSP10)</fullName>
    </submittedName>
</protein>
<dbReference type="Pfam" id="PF00166">
    <property type="entry name" value="Cpn10"/>
    <property type="match status" value="1"/>
</dbReference>
<dbReference type="InterPro" id="IPR037124">
    <property type="entry name" value="Chaperonin_GroES_sf"/>
</dbReference>
<dbReference type="InterPro" id="IPR020818">
    <property type="entry name" value="Chaperonin_GroES"/>
</dbReference>
<accession>A0A6J7WHX6</accession>
<dbReference type="InterPro" id="IPR011032">
    <property type="entry name" value="GroES-like_sf"/>
</dbReference>
<sequence>MKPLHNRLVVKRLDSAAETSFGFILETEPIDECSVIAIGPDVQDVKVGETIILSRNVGQAVKHDDEWVTVITEDDVLAIIERE</sequence>
<dbReference type="SMART" id="SM00883">
    <property type="entry name" value="Cpn10"/>
    <property type="match status" value="1"/>
</dbReference>
<name>A0A6J7WHX6_9CAUD</name>
<reference evidence="2" key="1">
    <citation type="submission" date="2020-05" db="EMBL/GenBank/DDBJ databases">
        <authorList>
            <person name="Chiriac C."/>
            <person name="Salcher M."/>
            <person name="Ghai R."/>
            <person name="Kavagutti S V."/>
        </authorList>
    </citation>
    <scope>NUCLEOTIDE SEQUENCE</scope>
</reference>